<dbReference type="SMART" id="SM01024">
    <property type="entry name" value="BCS1_N"/>
    <property type="match status" value="1"/>
</dbReference>
<comment type="caution">
    <text evidence="14">The sequence shown here is derived from an EMBL/GenBank/DDBJ whole genome shotgun (WGS) entry which is preliminary data.</text>
</comment>
<evidence type="ECO:0000256" key="2">
    <source>
        <dbReference type="ARBA" id="ARBA00007448"/>
    </source>
</evidence>
<evidence type="ECO:0000256" key="7">
    <source>
        <dbReference type="ARBA" id="ARBA00022840"/>
    </source>
</evidence>
<keyword evidence="10" id="KW-0472">Membrane</keyword>
<sequence length="549" mass="61198">MATNCNRSMITNAVAIPLPTSLAPSVIVREETPKTGAKPNRERAIRVQLLAATFALHHQLLMEQQNAVNTLPPASSPAVPPSKEQALKSLAEGGAGDGSIFQQLTSNPFFTAGFGLAGLGAALRIGQQGLRRGGELLKRRMLVDLEITRHDESYPWVLNWMTRQYQKSLSETAETVKPGIMEALIRRFTPGLHHLQIKTASQKTPGGASHTHFSLVPGHGKHILRFKNAFIAVDRQREGKSFDAQGQPFETIKLTTLYAHRHIFEDMFSEAHSLSMQSIEGKTMVYTLRNMQWMPLGDAKRKRPFDSVVLEEGMAEMIRDDVREFLNARTWYLDRGIPYRRGYLLHGPPGTGKTSFVQALAGELDFSIAMLSLSQRGLTDDLLNHLMLNLPPRTFVLLEDADAAFNNRRQRDEDGFSGATVTFSGLLNALDGVASAEERIAFMTTNHIERLDDALIRPGRVDMTLRLGEATLWQMEQMWDRFYAPLDPDGSKRTLFLERVEQYGLINSVSTAALQGLFLYNKDDPDGAVNMVGQLLMAKTPTMEVPKKN</sequence>
<dbReference type="EMBL" id="QZAM01000328">
    <property type="protein sequence ID" value="THW34264.1"/>
    <property type="molecule type" value="Genomic_DNA"/>
</dbReference>
<dbReference type="InterPro" id="IPR003593">
    <property type="entry name" value="AAA+_ATPase"/>
</dbReference>
<dbReference type="InterPro" id="IPR003959">
    <property type="entry name" value="ATPase_AAA_core"/>
</dbReference>
<dbReference type="PANTHER" id="PTHR23070">
    <property type="entry name" value="BCS1 AAA-TYPE ATPASE"/>
    <property type="match status" value="1"/>
</dbReference>
<dbReference type="GO" id="GO:0034551">
    <property type="term" value="P:mitochondrial respiratory chain complex III assembly"/>
    <property type="evidence" value="ECO:0007669"/>
    <property type="project" value="UniProtKB-ARBA"/>
</dbReference>
<keyword evidence="3" id="KW-0812">Transmembrane</keyword>
<dbReference type="AlphaFoldDB" id="A0AB74ILG2"/>
<dbReference type="Pfam" id="PF00004">
    <property type="entry name" value="AAA"/>
    <property type="match status" value="1"/>
</dbReference>
<dbReference type="InterPro" id="IPR027417">
    <property type="entry name" value="P-loop_NTPase"/>
</dbReference>
<keyword evidence="9" id="KW-0496">Mitochondrion</keyword>
<dbReference type="SMART" id="SM00382">
    <property type="entry name" value="AAA"/>
    <property type="match status" value="1"/>
</dbReference>
<name>A0AB74ILG2_AURPU</name>
<keyword evidence="8" id="KW-1133">Transmembrane helix</keyword>
<gene>
    <name evidence="14" type="ORF">D6D21_09658</name>
</gene>
<feature type="domain" description="BCS1 N-terminal" evidence="13">
    <location>
        <begin position="117"/>
        <end position="308"/>
    </location>
</feature>
<evidence type="ECO:0000256" key="9">
    <source>
        <dbReference type="ARBA" id="ARBA00023128"/>
    </source>
</evidence>
<dbReference type="CDD" id="cd19510">
    <property type="entry name" value="RecA-like_BCS1"/>
    <property type="match status" value="1"/>
</dbReference>
<evidence type="ECO:0000256" key="4">
    <source>
        <dbReference type="ARBA" id="ARBA00022741"/>
    </source>
</evidence>
<dbReference type="Proteomes" id="UP000309076">
    <property type="component" value="Unassembled WGS sequence"/>
</dbReference>
<evidence type="ECO:0000256" key="3">
    <source>
        <dbReference type="ARBA" id="ARBA00022692"/>
    </source>
</evidence>
<evidence type="ECO:0000256" key="11">
    <source>
        <dbReference type="ARBA" id="ARBA00048778"/>
    </source>
</evidence>
<proteinExistence type="inferred from homology"/>
<dbReference type="GO" id="GO:0016887">
    <property type="term" value="F:ATP hydrolysis activity"/>
    <property type="evidence" value="ECO:0007669"/>
    <property type="project" value="InterPro"/>
</dbReference>
<dbReference type="GO" id="GO:0005743">
    <property type="term" value="C:mitochondrial inner membrane"/>
    <property type="evidence" value="ECO:0007669"/>
    <property type="project" value="UniProtKB-SubCell"/>
</dbReference>
<comment type="subcellular location">
    <subcellularLocation>
        <location evidence="1">Mitochondrion inner membrane</location>
        <topology evidence="1">Single-pass membrane protein</topology>
    </subcellularLocation>
</comment>
<reference evidence="14 15" key="1">
    <citation type="submission" date="2018-10" db="EMBL/GenBank/DDBJ databases">
        <title>Fifty Aureobasidium pullulans genomes reveal a recombining polyextremotolerant generalist.</title>
        <authorList>
            <person name="Gostincar C."/>
            <person name="Turk M."/>
            <person name="Zajc J."/>
            <person name="Gunde-Cimerman N."/>
        </authorList>
    </citation>
    <scope>NUCLEOTIDE SEQUENCE [LARGE SCALE GENOMIC DNA]</scope>
    <source>
        <strain evidence="14 15">EXF-10796</strain>
    </source>
</reference>
<evidence type="ECO:0000256" key="8">
    <source>
        <dbReference type="ARBA" id="ARBA00022989"/>
    </source>
</evidence>
<keyword evidence="6" id="KW-0378">Hydrolase</keyword>
<evidence type="ECO:0008006" key="16">
    <source>
        <dbReference type="Google" id="ProtNLM"/>
    </source>
</evidence>
<keyword evidence="7" id="KW-0067">ATP-binding</keyword>
<dbReference type="InterPro" id="IPR057495">
    <property type="entry name" value="AAA_lid_BCS1"/>
</dbReference>
<evidence type="ECO:0000259" key="12">
    <source>
        <dbReference type="SMART" id="SM00382"/>
    </source>
</evidence>
<evidence type="ECO:0000256" key="10">
    <source>
        <dbReference type="ARBA" id="ARBA00023136"/>
    </source>
</evidence>
<dbReference type="Pfam" id="PF25426">
    <property type="entry name" value="AAA_lid_BCS1"/>
    <property type="match status" value="1"/>
</dbReference>
<evidence type="ECO:0000256" key="5">
    <source>
        <dbReference type="ARBA" id="ARBA00022792"/>
    </source>
</evidence>
<dbReference type="Gene3D" id="3.40.50.300">
    <property type="entry name" value="P-loop containing nucleotide triphosphate hydrolases"/>
    <property type="match status" value="1"/>
</dbReference>
<protein>
    <recommendedName>
        <fullName evidence="16">Mitochondrial chaperone BCS1</fullName>
    </recommendedName>
</protein>
<dbReference type="GO" id="GO:0005524">
    <property type="term" value="F:ATP binding"/>
    <property type="evidence" value="ECO:0007669"/>
    <property type="project" value="UniProtKB-KW"/>
</dbReference>
<evidence type="ECO:0000313" key="14">
    <source>
        <dbReference type="EMBL" id="THW34264.1"/>
    </source>
</evidence>
<evidence type="ECO:0000313" key="15">
    <source>
        <dbReference type="Proteomes" id="UP000309076"/>
    </source>
</evidence>
<keyword evidence="4" id="KW-0547">Nucleotide-binding</keyword>
<feature type="domain" description="AAA+ ATPase" evidence="12">
    <location>
        <begin position="339"/>
        <end position="471"/>
    </location>
</feature>
<evidence type="ECO:0000259" key="13">
    <source>
        <dbReference type="SMART" id="SM01024"/>
    </source>
</evidence>
<dbReference type="InterPro" id="IPR014851">
    <property type="entry name" value="BCS1_N"/>
</dbReference>
<keyword evidence="5" id="KW-0999">Mitochondrion inner membrane</keyword>
<dbReference type="SUPFAM" id="SSF52540">
    <property type="entry name" value="P-loop containing nucleoside triphosphate hydrolases"/>
    <property type="match status" value="1"/>
</dbReference>
<evidence type="ECO:0000256" key="1">
    <source>
        <dbReference type="ARBA" id="ARBA00004434"/>
    </source>
</evidence>
<evidence type="ECO:0000256" key="6">
    <source>
        <dbReference type="ARBA" id="ARBA00022801"/>
    </source>
</evidence>
<organism evidence="14 15">
    <name type="scientific">Aureobasidium pullulans</name>
    <name type="common">Black yeast</name>
    <name type="synonym">Pullularia pullulans</name>
    <dbReference type="NCBI Taxonomy" id="5580"/>
    <lineage>
        <taxon>Eukaryota</taxon>
        <taxon>Fungi</taxon>
        <taxon>Dikarya</taxon>
        <taxon>Ascomycota</taxon>
        <taxon>Pezizomycotina</taxon>
        <taxon>Dothideomycetes</taxon>
        <taxon>Dothideomycetidae</taxon>
        <taxon>Dothideales</taxon>
        <taxon>Saccotheciaceae</taxon>
        <taxon>Aureobasidium</taxon>
    </lineage>
</organism>
<dbReference type="InterPro" id="IPR050747">
    <property type="entry name" value="Mitochondrial_chaperone_BCS1"/>
</dbReference>
<dbReference type="Pfam" id="PF08740">
    <property type="entry name" value="BCS1_N"/>
    <property type="match status" value="1"/>
</dbReference>
<accession>A0AB74ILG2</accession>
<comment type="catalytic activity">
    <reaction evidence="11">
        <text>ATP + H2O = ADP + phosphate + H(+)</text>
        <dbReference type="Rhea" id="RHEA:13065"/>
        <dbReference type="ChEBI" id="CHEBI:15377"/>
        <dbReference type="ChEBI" id="CHEBI:15378"/>
        <dbReference type="ChEBI" id="CHEBI:30616"/>
        <dbReference type="ChEBI" id="CHEBI:43474"/>
        <dbReference type="ChEBI" id="CHEBI:456216"/>
    </reaction>
    <physiologicalReaction direction="left-to-right" evidence="11">
        <dbReference type="Rhea" id="RHEA:13066"/>
    </physiologicalReaction>
</comment>
<comment type="similarity">
    <text evidence="2">Belongs to the AAA ATPase family. BCS1 subfamily.</text>
</comment>
<dbReference type="FunFam" id="3.40.50.300:FF:000768">
    <property type="entry name" value="Probable mitochondrial chaperone bcs1"/>
    <property type="match status" value="1"/>
</dbReference>